<evidence type="ECO:0000256" key="2">
    <source>
        <dbReference type="ARBA" id="ARBA00022692"/>
    </source>
</evidence>
<feature type="transmembrane region" description="Helical" evidence="5">
    <location>
        <begin position="32"/>
        <end position="52"/>
    </location>
</feature>
<evidence type="ECO:0000256" key="4">
    <source>
        <dbReference type="ARBA" id="ARBA00023136"/>
    </source>
</evidence>
<organism evidence="6 7">
    <name type="scientific">Corynespora cassiicola Philippines</name>
    <dbReference type="NCBI Taxonomy" id="1448308"/>
    <lineage>
        <taxon>Eukaryota</taxon>
        <taxon>Fungi</taxon>
        <taxon>Dikarya</taxon>
        <taxon>Ascomycota</taxon>
        <taxon>Pezizomycotina</taxon>
        <taxon>Dothideomycetes</taxon>
        <taxon>Pleosporomycetidae</taxon>
        <taxon>Pleosporales</taxon>
        <taxon>Corynesporascaceae</taxon>
        <taxon>Corynespora</taxon>
    </lineage>
</organism>
<dbReference type="GO" id="GO:0022857">
    <property type="term" value="F:transmembrane transporter activity"/>
    <property type="evidence" value="ECO:0007669"/>
    <property type="project" value="InterPro"/>
</dbReference>
<reference evidence="6 7" key="1">
    <citation type="journal article" date="2018" name="Front. Microbiol.">
        <title>Genome-Wide Analysis of Corynespora cassiicola Leaf Fall Disease Putative Effectors.</title>
        <authorList>
            <person name="Lopez D."/>
            <person name="Ribeiro S."/>
            <person name="Label P."/>
            <person name="Fumanal B."/>
            <person name="Venisse J.S."/>
            <person name="Kohler A."/>
            <person name="de Oliveira R.R."/>
            <person name="Labutti K."/>
            <person name="Lipzen A."/>
            <person name="Lail K."/>
            <person name="Bauer D."/>
            <person name="Ohm R.A."/>
            <person name="Barry K.W."/>
            <person name="Spatafora J."/>
            <person name="Grigoriev I.V."/>
            <person name="Martin F.M."/>
            <person name="Pujade-Renaud V."/>
        </authorList>
    </citation>
    <scope>NUCLEOTIDE SEQUENCE [LARGE SCALE GENOMIC DNA]</scope>
    <source>
        <strain evidence="6 7">Philippines</strain>
    </source>
</reference>
<dbReference type="InterPro" id="IPR051617">
    <property type="entry name" value="UNC-93-like_regulator"/>
</dbReference>
<feature type="transmembrane region" description="Helical" evidence="5">
    <location>
        <begin position="282"/>
        <end position="303"/>
    </location>
</feature>
<dbReference type="Gene3D" id="1.20.1250.20">
    <property type="entry name" value="MFS general substrate transporter like domains"/>
    <property type="match status" value="1"/>
</dbReference>
<keyword evidence="3 5" id="KW-1133">Transmembrane helix</keyword>
<feature type="transmembrane region" description="Helical" evidence="5">
    <location>
        <begin position="374"/>
        <end position="396"/>
    </location>
</feature>
<gene>
    <name evidence="6" type="ORF">BS50DRAFT_599097</name>
</gene>
<dbReference type="InterPro" id="IPR036259">
    <property type="entry name" value="MFS_trans_sf"/>
</dbReference>
<feature type="transmembrane region" description="Helical" evidence="5">
    <location>
        <begin position="417"/>
        <end position="442"/>
    </location>
</feature>
<dbReference type="EMBL" id="KZ678132">
    <property type="protein sequence ID" value="PSN70545.1"/>
    <property type="molecule type" value="Genomic_DNA"/>
</dbReference>
<dbReference type="PANTHER" id="PTHR23294:SF57">
    <property type="entry name" value="CINA C-TERMINAL DOMAIN-CONTAINING PROTEIN"/>
    <property type="match status" value="1"/>
</dbReference>
<dbReference type="InterPro" id="IPR011701">
    <property type="entry name" value="MFS"/>
</dbReference>
<accession>A0A2T2NYP4</accession>
<sequence>MADKNIVDSEVASDEAPQKPVSKFTRWYRSPLFNVIIVGLISFTQPGIWNALNNTGAGGQQEPYLVNGANSLTFGIMVFGCSIFSILANKFGLKRVLILGTLGYAPYSASLYVNNRYGTEWFVLFGGATCGIAASALWAAEGAIALGYADIKDRGKFTGIWLGLRELGQLIGSSIQLSLNYKSGERGKVGYSTYLVLIALQCLGLPLALLISSPHKVIHSDGRKVADPTKNKAVMKEFHKWFALLKDRRFFLLIPILVGFNWNSTYQGIYLTRYFSVRARTLGSLTSGIAATAANMFWGWFYDIKYFSRPTLAKLTWSIFSVIMLGLFAWQVANEKLYEDTVPKVTLDWELPGFGRGFAVNVLFRFMNESHYMFVYWILGAFFDDLETLTLAVGLMRSFESVGSCLAFGIGAVRTSPMVNLVIAFVAFGICIPTTFMATLLVPERPVDLRKEESDDHSIGTGVIRTPHVLGTQSMSG</sequence>
<feature type="transmembrane region" description="Helical" evidence="5">
    <location>
        <begin position="72"/>
        <end position="89"/>
    </location>
</feature>
<dbReference type="SUPFAM" id="SSF103473">
    <property type="entry name" value="MFS general substrate transporter"/>
    <property type="match status" value="1"/>
</dbReference>
<comment type="subcellular location">
    <subcellularLocation>
        <location evidence="1">Membrane</location>
        <topology evidence="1">Multi-pass membrane protein</topology>
    </subcellularLocation>
</comment>
<keyword evidence="4 5" id="KW-0472">Membrane</keyword>
<name>A0A2T2NYP4_CORCC</name>
<evidence type="ECO:0000256" key="1">
    <source>
        <dbReference type="ARBA" id="ARBA00004141"/>
    </source>
</evidence>
<dbReference type="GO" id="GO:0016020">
    <property type="term" value="C:membrane"/>
    <property type="evidence" value="ECO:0007669"/>
    <property type="project" value="UniProtKB-SubCell"/>
</dbReference>
<proteinExistence type="predicted"/>
<evidence type="ECO:0000313" key="6">
    <source>
        <dbReference type="EMBL" id="PSN70545.1"/>
    </source>
</evidence>
<protein>
    <submittedName>
        <fullName evidence="6">MFS general substrate transporter</fullName>
    </submittedName>
</protein>
<feature type="transmembrane region" description="Helical" evidence="5">
    <location>
        <begin position="191"/>
        <end position="211"/>
    </location>
</feature>
<evidence type="ECO:0000256" key="5">
    <source>
        <dbReference type="SAM" id="Phobius"/>
    </source>
</evidence>
<dbReference type="PANTHER" id="PTHR23294">
    <property type="entry name" value="ET TRANSLATION PRODUCT-RELATED"/>
    <property type="match status" value="1"/>
</dbReference>
<feature type="transmembrane region" description="Helical" evidence="5">
    <location>
        <begin position="315"/>
        <end position="333"/>
    </location>
</feature>
<evidence type="ECO:0000313" key="7">
    <source>
        <dbReference type="Proteomes" id="UP000240883"/>
    </source>
</evidence>
<evidence type="ECO:0000256" key="3">
    <source>
        <dbReference type="ARBA" id="ARBA00022989"/>
    </source>
</evidence>
<dbReference type="Pfam" id="PF07690">
    <property type="entry name" value="MFS_1"/>
    <property type="match status" value="1"/>
</dbReference>
<keyword evidence="2 5" id="KW-0812">Transmembrane</keyword>
<dbReference type="Proteomes" id="UP000240883">
    <property type="component" value="Unassembled WGS sequence"/>
</dbReference>
<dbReference type="AlphaFoldDB" id="A0A2T2NYP4"/>
<dbReference type="OrthoDB" id="196103at2759"/>
<keyword evidence="7" id="KW-1185">Reference proteome</keyword>
<feature type="transmembrane region" description="Helical" evidence="5">
    <location>
        <begin position="121"/>
        <end position="148"/>
    </location>
</feature>
<feature type="transmembrane region" description="Helical" evidence="5">
    <location>
        <begin position="250"/>
        <end position="270"/>
    </location>
</feature>